<dbReference type="InterPro" id="IPR036317">
    <property type="entry name" value="Cullin_homology_sf"/>
</dbReference>
<evidence type="ECO:0000313" key="7">
    <source>
        <dbReference type="EMBL" id="CAG1835378.1"/>
    </source>
</evidence>
<dbReference type="Proteomes" id="UP000012960">
    <property type="component" value="Unplaced"/>
</dbReference>
<organism evidence="8 9">
    <name type="scientific">Musa acuminata subsp. malaccensis</name>
    <name type="common">Wild banana</name>
    <name type="synonym">Musa malaccensis</name>
    <dbReference type="NCBI Taxonomy" id="214687"/>
    <lineage>
        <taxon>Eukaryota</taxon>
        <taxon>Viridiplantae</taxon>
        <taxon>Streptophyta</taxon>
        <taxon>Embryophyta</taxon>
        <taxon>Tracheophyta</taxon>
        <taxon>Spermatophyta</taxon>
        <taxon>Magnoliopsida</taxon>
        <taxon>Liliopsida</taxon>
        <taxon>Zingiberales</taxon>
        <taxon>Musaceae</taxon>
        <taxon>Musa</taxon>
    </lineage>
</organism>
<dbReference type="InterPro" id="IPR059120">
    <property type="entry name" value="Cullin-like_AB"/>
</dbReference>
<dbReference type="InterPro" id="IPR016157">
    <property type="entry name" value="Cullin_CS"/>
</dbReference>
<gene>
    <name evidence="7" type="ORF">GSMUA_234830.1</name>
</gene>
<dbReference type="EnsemblPlants" id="Ma09_t16460.1">
    <property type="protein sequence ID" value="Ma09_p16460.1"/>
    <property type="gene ID" value="Ma09_g16460"/>
</dbReference>
<dbReference type="InterPro" id="IPR036390">
    <property type="entry name" value="WH_DNA-bd_sf"/>
</dbReference>
<dbReference type="SUPFAM" id="SSF46785">
    <property type="entry name" value="Winged helix' DNA-binding domain"/>
    <property type="match status" value="1"/>
</dbReference>
<dbReference type="Gene3D" id="1.10.10.10">
    <property type="entry name" value="Winged helix-like DNA-binding domain superfamily/Winged helix DNA-binding domain"/>
    <property type="match status" value="1"/>
</dbReference>
<evidence type="ECO:0000256" key="5">
    <source>
        <dbReference type="RuleBase" id="RU003829"/>
    </source>
</evidence>
<dbReference type="PROSITE" id="PS01256">
    <property type="entry name" value="CULLIN_1"/>
    <property type="match status" value="1"/>
</dbReference>
<dbReference type="FunFam" id="1.20.1310.10:FF:000021">
    <property type="entry name" value="Cullin-1, putative"/>
    <property type="match status" value="1"/>
</dbReference>
<dbReference type="FunFam" id="1.20.1310.10:FF:000002">
    <property type="entry name" value="cullin-3 isoform X1"/>
    <property type="match status" value="1"/>
</dbReference>
<dbReference type="AlphaFoldDB" id="A0A804KK85"/>
<dbReference type="EMBL" id="HG996474">
    <property type="protein sequence ID" value="CAG1835378.1"/>
    <property type="molecule type" value="Genomic_DNA"/>
</dbReference>
<dbReference type="InterPro" id="IPR045093">
    <property type="entry name" value="Cullin"/>
</dbReference>
<sequence>MGKIVDLEEGLELVQKGITKLTNILEGRAEPSFITDECMMLYTTIFNIASRNHPQDHSQLLYDKYRELLEEYLTSEALPALSEKHDEVMLLELVHRWKNYKVMVRWLTHFFFYINRYYIPRRSLTPLAEVGLNCFRQLVYQVLKDKVRDAVISLINRERDGEQVDKTLLKNVLNIFVEIGSGKTHYYETDFEAHMLRETSTYYSQKASIWIVEDSCPDYMFKAEECLKREKDRALHYLHEISEPKLLQKVEDELLSPYTNQLLENETSGCHVLIRDNKVDDLSRMCRLFYKIASGMNLISEIIKQQVTAELTVLMKQAEDAASNKKPEKKDEIGLQELVLVRSVIELNAKYLAFSNDCFQNNSPLRKPLKEVFEVFCNKGFSGNSCVELLATFCDHTLKKGATKNSSEAVEDTIEKTVKLLAYVNDKDLFAEIHRKKLARRLLFNRSAHDDYERSMLKKLEQQFGWQVTWKMEGMVTDMTLAREIQSSFEEYLKSNRQENPGTDLSVTVLTTRFWPGYKSHDFNLPSELIKCVQAFKIFYETTYRRKLTWLYSLGSCNINAKFGERTIELIVTTHQAAVLMLFNSADRLGYSEIKSQLAMTDDEVTRLLHSLSCARYKILNKEPNSQSISRTDYFEFNSEFTEAMKRIKIPPPPVDERNKVIQDVDKGREYAIDAAIVRIMKNRKVIVYQQLVVECMEHLNHVFKPDIKAIKKRIEALITREYLERDQKNPSIFRYLA</sequence>
<reference evidence="8" key="2">
    <citation type="submission" date="2021-05" db="UniProtKB">
        <authorList>
            <consortium name="EnsemblPlants"/>
        </authorList>
    </citation>
    <scope>IDENTIFICATION</scope>
    <source>
        <strain evidence="8">subsp. malaccensis</strain>
    </source>
</reference>
<dbReference type="InterPro" id="IPR016159">
    <property type="entry name" value="Cullin_repeat-like_dom_sf"/>
</dbReference>
<dbReference type="FunFam" id="1.10.10.10:FF:000503">
    <property type="entry name" value="Cullin-1"/>
    <property type="match status" value="1"/>
</dbReference>
<evidence type="ECO:0000256" key="2">
    <source>
        <dbReference type="ARBA" id="ARBA00022499"/>
    </source>
</evidence>
<evidence type="ECO:0000313" key="9">
    <source>
        <dbReference type="Proteomes" id="UP000012960"/>
    </source>
</evidence>
<dbReference type="Gene3D" id="3.30.230.130">
    <property type="entry name" value="Cullin, Chain C, Domain 2"/>
    <property type="match status" value="1"/>
</dbReference>
<feature type="domain" description="Cullin family profile" evidence="6">
    <location>
        <begin position="385"/>
        <end position="613"/>
    </location>
</feature>
<keyword evidence="3" id="KW-0832">Ubl conjugation</keyword>
<protein>
    <submittedName>
        <fullName evidence="7">(wild Malaysian banana) hypothetical protein</fullName>
    </submittedName>
</protein>
<dbReference type="Gramene" id="Ma09_t16460.1">
    <property type="protein sequence ID" value="Ma09_p16460.1"/>
    <property type="gene ID" value="Ma09_g16460"/>
</dbReference>
<evidence type="ECO:0000259" key="6">
    <source>
        <dbReference type="PROSITE" id="PS50069"/>
    </source>
</evidence>
<dbReference type="InParanoid" id="A0A804KK85"/>
<dbReference type="FunFam" id="1.20.1310.10:FF:000001">
    <property type="entry name" value="Cullin 3"/>
    <property type="match status" value="1"/>
</dbReference>
<evidence type="ECO:0000256" key="4">
    <source>
        <dbReference type="PROSITE-ProRule" id="PRU00330"/>
    </source>
</evidence>
<dbReference type="FunFam" id="1.20.1310.10:FF:000020">
    <property type="entry name" value="Cullin-1, putative"/>
    <property type="match status" value="1"/>
</dbReference>
<dbReference type="InterPro" id="IPR001373">
    <property type="entry name" value="Cullin_N"/>
</dbReference>
<dbReference type="InterPro" id="IPR036388">
    <property type="entry name" value="WH-like_DNA-bd_sf"/>
</dbReference>
<accession>A0A804KK85</accession>
<name>A0A804KK85_MUSAM</name>
<dbReference type="PANTHER" id="PTHR11932">
    <property type="entry name" value="CULLIN"/>
    <property type="match status" value="1"/>
</dbReference>
<dbReference type="Gene3D" id="1.20.1310.10">
    <property type="entry name" value="Cullin Repeats"/>
    <property type="match status" value="4"/>
</dbReference>
<dbReference type="SUPFAM" id="SSF74788">
    <property type="entry name" value="Cullin repeat-like"/>
    <property type="match status" value="1"/>
</dbReference>
<keyword evidence="2" id="KW-1017">Isopeptide bond</keyword>
<keyword evidence="9" id="KW-1185">Reference proteome</keyword>
<dbReference type="SMART" id="SM00182">
    <property type="entry name" value="CULLIN"/>
    <property type="match status" value="1"/>
</dbReference>
<dbReference type="Pfam" id="PF00888">
    <property type="entry name" value="Cullin"/>
    <property type="match status" value="1"/>
</dbReference>
<dbReference type="Pfam" id="PF26557">
    <property type="entry name" value="Cullin_AB"/>
    <property type="match status" value="1"/>
</dbReference>
<reference evidence="7" key="1">
    <citation type="submission" date="2021-03" db="EMBL/GenBank/DDBJ databases">
        <authorList>
            <consortium name="Genoscope - CEA"/>
            <person name="William W."/>
        </authorList>
    </citation>
    <scope>NUCLEOTIDE SEQUENCE</scope>
    <source>
        <strain evidence="7">Doubled-haploid Pahang</strain>
    </source>
</reference>
<dbReference type="KEGG" id="mus:103998265"/>
<dbReference type="GO" id="GO:0016567">
    <property type="term" value="P:protein ubiquitination"/>
    <property type="evidence" value="ECO:0000318"/>
    <property type="project" value="GO_Central"/>
</dbReference>
<dbReference type="InterPro" id="IPR019559">
    <property type="entry name" value="Cullin_neddylation_domain"/>
</dbReference>
<evidence type="ECO:0000256" key="3">
    <source>
        <dbReference type="ARBA" id="ARBA00022843"/>
    </source>
</evidence>
<dbReference type="GO" id="GO:0031625">
    <property type="term" value="F:ubiquitin protein ligase binding"/>
    <property type="evidence" value="ECO:0000318"/>
    <property type="project" value="GO_Central"/>
</dbReference>
<dbReference type="SUPFAM" id="SSF75632">
    <property type="entry name" value="Cullin homology domain"/>
    <property type="match status" value="1"/>
</dbReference>
<dbReference type="GO" id="GO:0031461">
    <property type="term" value="C:cullin-RING ubiquitin ligase complex"/>
    <property type="evidence" value="ECO:0000318"/>
    <property type="project" value="GO_Central"/>
</dbReference>
<comment type="similarity">
    <text evidence="1 4 5">Belongs to the cullin family.</text>
</comment>
<dbReference type="Pfam" id="PF10557">
    <property type="entry name" value="Cullin_Nedd8"/>
    <property type="match status" value="1"/>
</dbReference>
<dbReference type="InterPro" id="IPR016158">
    <property type="entry name" value="Cullin_homology"/>
</dbReference>
<proteinExistence type="inferred from homology"/>
<dbReference type="GO" id="GO:0006511">
    <property type="term" value="P:ubiquitin-dependent protein catabolic process"/>
    <property type="evidence" value="ECO:0007669"/>
    <property type="project" value="InterPro"/>
</dbReference>
<dbReference type="PROSITE" id="PS50069">
    <property type="entry name" value="CULLIN_2"/>
    <property type="match status" value="1"/>
</dbReference>
<dbReference type="OrthoDB" id="27073at2759"/>
<evidence type="ECO:0000256" key="1">
    <source>
        <dbReference type="ARBA" id="ARBA00006019"/>
    </source>
</evidence>
<evidence type="ECO:0000313" key="8">
    <source>
        <dbReference type="EnsemblPlants" id="Ma09_p16460.1"/>
    </source>
</evidence>
<dbReference type="SMART" id="SM00884">
    <property type="entry name" value="Cullin_Nedd8"/>
    <property type="match status" value="1"/>
</dbReference>